<keyword evidence="2" id="KW-1185">Reference proteome</keyword>
<dbReference type="KEGG" id="lmd:METH_12290"/>
<dbReference type="PATRIC" id="fig|999552.6.peg.2452"/>
<gene>
    <name evidence="1" type="ORF">METH_12290</name>
</gene>
<name>V9VZA7_9RHOB</name>
<evidence type="ECO:0000313" key="2">
    <source>
        <dbReference type="Proteomes" id="UP000018780"/>
    </source>
</evidence>
<sequence length="38" mass="4256">MLPTGAARDGLQAATEGIENHFLKNCKFQFRKPYALFA</sequence>
<dbReference type="Proteomes" id="UP000018780">
    <property type="component" value="Chromosome"/>
</dbReference>
<dbReference type="HOGENOM" id="CLU_3329554_0_0_5"/>
<reference evidence="1 2" key="1">
    <citation type="submission" date="2013-09" db="EMBL/GenBank/DDBJ databases">
        <authorList>
            <consortium name="DOE Joint Genome Institute"/>
            <person name="Klenk H.-P."/>
            <person name="Huntemann M."/>
            <person name="Han J."/>
            <person name="Chen A."/>
            <person name="Kyrpides N."/>
            <person name="Mavromatis K."/>
            <person name="Markowitz V."/>
            <person name="Palaniappan K."/>
            <person name="Ivanova N."/>
            <person name="Schaumberg A."/>
            <person name="Pati A."/>
            <person name="Liolios K."/>
            <person name="Nordberg H.P."/>
            <person name="Cantor M.N."/>
            <person name="Hua S.X."/>
            <person name="Woyke T."/>
        </authorList>
    </citation>
    <scope>NUCLEOTIDE SEQUENCE [LARGE SCALE GENOMIC DNA]</scope>
    <source>
        <strain evidence="1 2">DSM 14336</strain>
    </source>
</reference>
<protein>
    <submittedName>
        <fullName evidence="1">Uncharacterized protein</fullName>
    </submittedName>
</protein>
<dbReference type="AlphaFoldDB" id="V9VZA7"/>
<proteinExistence type="predicted"/>
<evidence type="ECO:0000313" key="1">
    <source>
        <dbReference type="EMBL" id="AHD03119.1"/>
    </source>
</evidence>
<accession>V9VZA7</accession>
<dbReference type="EMBL" id="CP006773">
    <property type="protein sequence ID" value="AHD03119.1"/>
    <property type="molecule type" value="Genomic_DNA"/>
</dbReference>
<dbReference type="STRING" id="999552.METH_12290"/>
<organism evidence="1 2">
    <name type="scientific">Leisingera methylohalidivorans DSM 14336</name>
    <dbReference type="NCBI Taxonomy" id="999552"/>
    <lineage>
        <taxon>Bacteria</taxon>
        <taxon>Pseudomonadati</taxon>
        <taxon>Pseudomonadota</taxon>
        <taxon>Alphaproteobacteria</taxon>
        <taxon>Rhodobacterales</taxon>
        <taxon>Roseobacteraceae</taxon>
        <taxon>Leisingera</taxon>
    </lineage>
</organism>